<dbReference type="PRINTS" id="PR00747">
    <property type="entry name" value="GLYHDRLASE47"/>
</dbReference>
<keyword evidence="6" id="KW-0479">Metal-binding</keyword>
<evidence type="ECO:0000256" key="8">
    <source>
        <dbReference type="RuleBase" id="RU361193"/>
    </source>
</evidence>
<evidence type="ECO:0000256" key="4">
    <source>
        <dbReference type="ARBA" id="ARBA00022801"/>
    </source>
</evidence>
<evidence type="ECO:0000256" key="7">
    <source>
        <dbReference type="PIRSR" id="PIRSR601382-3"/>
    </source>
</evidence>
<keyword evidence="11" id="KW-1185">Reference proteome</keyword>
<dbReference type="AlphaFoldDB" id="A0A0S4J5H8"/>
<organism evidence="10 11">
    <name type="scientific">Bodo saltans</name>
    <name type="common">Flagellated protozoan</name>
    <dbReference type="NCBI Taxonomy" id="75058"/>
    <lineage>
        <taxon>Eukaryota</taxon>
        <taxon>Discoba</taxon>
        <taxon>Euglenozoa</taxon>
        <taxon>Kinetoplastea</taxon>
        <taxon>Metakinetoplastina</taxon>
        <taxon>Eubodonida</taxon>
        <taxon>Bodonidae</taxon>
        <taxon>Bodo</taxon>
    </lineage>
</organism>
<evidence type="ECO:0000256" key="2">
    <source>
        <dbReference type="ARBA" id="ARBA00004922"/>
    </source>
</evidence>
<comment type="pathway">
    <text evidence="2">Protein modification; protein glycosylation.</text>
</comment>
<protein>
    <recommendedName>
        <fullName evidence="8">alpha-1,2-Mannosidase</fullName>
        <ecNumber evidence="8">3.2.1.-</ecNumber>
    </recommendedName>
</protein>
<feature type="binding site" evidence="6">
    <location>
        <position position="161"/>
    </location>
    <ligand>
        <name>Ca(2+)</name>
        <dbReference type="ChEBI" id="CHEBI:29108"/>
    </ligand>
</feature>
<dbReference type="GO" id="GO:0005975">
    <property type="term" value="P:carbohydrate metabolic process"/>
    <property type="evidence" value="ECO:0007669"/>
    <property type="project" value="InterPro"/>
</dbReference>
<evidence type="ECO:0000256" key="3">
    <source>
        <dbReference type="ARBA" id="ARBA00007658"/>
    </source>
</evidence>
<evidence type="ECO:0000256" key="1">
    <source>
        <dbReference type="ARBA" id="ARBA00001913"/>
    </source>
</evidence>
<dbReference type="VEuPathDB" id="TriTrypDB:BSAL_77365"/>
<dbReference type="Gene3D" id="1.50.10.10">
    <property type="match status" value="1"/>
</dbReference>
<dbReference type="GO" id="GO:0000139">
    <property type="term" value="C:Golgi membrane"/>
    <property type="evidence" value="ECO:0007669"/>
    <property type="project" value="TreeGrafter"/>
</dbReference>
<gene>
    <name evidence="10" type="ORF">BSAL_77365</name>
</gene>
<keyword evidence="5 7" id="KW-1015">Disulfide bond</keyword>
<dbReference type="InterPro" id="IPR050749">
    <property type="entry name" value="Glycosyl_Hydrolase_47"/>
</dbReference>
<accession>A0A0S4J5H8</accession>
<comment type="cofactor">
    <cofactor evidence="1 6">
        <name>Ca(2+)</name>
        <dbReference type="ChEBI" id="CHEBI:29108"/>
    </cofactor>
</comment>
<dbReference type="InterPro" id="IPR036026">
    <property type="entry name" value="Seven-hairpin_glycosidases"/>
</dbReference>
<dbReference type="PANTHER" id="PTHR11742">
    <property type="entry name" value="MANNOSYL-OLIGOSACCHARIDE ALPHA-1,2-MANNOSIDASE-RELATED"/>
    <property type="match status" value="1"/>
</dbReference>
<feature type="disulfide bond" evidence="7">
    <location>
        <begin position="6"/>
        <end position="38"/>
    </location>
</feature>
<dbReference type="OMA" id="IGRTCHE"/>
<dbReference type="GO" id="GO:0005509">
    <property type="term" value="F:calcium ion binding"/>
    <property type="evidence" value="ECO:0007669"/>
    <property type="project" value="InterPro"/>
</dbReference>
<dbReference type="EMBL" id="CYKH01000745">
    <property type="protein sequence ID" value="CUG31017.1"/>
    <property type="molecule type" value="Genomic_DNA"/>
</dbReference>
<dbReference type="PANTHER" id="PTHR11742:SF6">
    <property type="entry name" value="MANNOSYL-OLIGOSACCHARIDE ALPHA-1,2-MANNOSIDASE IA-RELATED"/>
    <property type="match status" value="1"/>
</dbReference>
<evidence type="ECO:0000256" key="5">
    <source>
        <dbReference type="ARBA" id="ARBA00023157"/>
    </source>
</evidence>
<dbReference type="GO" id="GO:0004571">
    <property type="term" value="F:mannosyl-oligosaccharide 1,2-alpha-mannosidase activity"/>
    <property type="evidence" value="ECO:0007669"/>
    <property type="project" value="InterPro"/>
</dbReference>
<dbReference type="GO" id="GO:0005783">
    <property type="term" value="C:endoplasmic reticulum"/>
    <property type="evidence" value="ECO:0007669"/>
    <property type="project" value="TreeGrafter"/>
</dbReference>
<dbReference type="OrthoDB" id="8118055at2759"/>
<proteinExistence type="inferred from homology"/>
<comment type="similarity">
    <text evidence="3 8">Belongs to the glycosyl hydrolase 47 family.</text>
</comment>
<name>A0A0S4J5H8_BODSA</name>
<evidence type="ECO:0000313" key="11">
    <source>
        <dbReference type="Proteomes" id="UP000051952"/>
    </source>
</evidence>
<keyword evidence="8" id="KW-0326">Glycosidase</keyword>
<dbReference type="EC" id="3.2.1.-" evidence="8"/>
<evidence type="ECO:0000256" key="9">
    <source>
        <dbReference type="SAM" id="MobiDB-lite"/>
    </source>
</evidence>
<keyword evidence="4 8" id="KW-0378">Hydrolase</keyword>
<dbReference type="SUPFAM" id="SSF48225">
    <property type="entry name" value="Seven-hairpin glycosidases"/>
    <property type="match status" value="1"/>
</dbReference>
<evidence type="ECO:0000256" key="6">
    <source>
        <dbReference type="PIRSR" id="PIRSR601382-2"/>
    </source>
</evidence>
<dbReference type="InterPro" id="IPR012341">
    <property type="entry name" value="6hp_glycosidase-like_sf"/>
</dbReference>
<dbReference type="Proteomes" id="UP000051952">
    <property type="component" value="Unassembled WGS sequence"/>
</dbReference>
<evidence type="ECO:0000313" key="10">
    <source>
        <dbReference type="EMBL" id="CUG31017.1"/>
    </source>
</evidence>
<reference evidence="11" key="1">
    <citation type="submission" date="2015-09" db="EMBL/GenBank/DDBJ databases">
        <authorList>
            <consortium name="Pathogen Informatics"/>
        </authorList>
    </citation>
    <scope>NUCLEOTIDE SEQUENCE [LARGE SCALE GENOMIC DNA]</scope>
    <source>
        <strain evidence="11">Lake Konstanz</strain>
    </source>
</reference>
<dbReference type="Pfam" id="PF01532">
    <property type="entry name" value="Glyco_hydro_47"/>
    <property type="match status" value="1"/>
</dbReference>
<dbReference type="InterPro" id="IPR001382">
    <property type="entry name" value="Glyco_hydro_47"/>
</dbReference>
<feature type="compositionally biased region" description="Acidic residues" evidence="9">
    <location>
        <begin position="224"/>
        <end position="237"/>
    </location>
</feature>
<feature type="region of interest" description="Disordered" evidence="9">
    <location>
        <begin position="207"/>
        <end position="265"/>
    </location>
</feature>
<keyword evidence="6" id="KW-0106">Calcium</keyword>
<sequence>MDHLACFVGGMLALGSAEVEGLVREPLLKLAGELTETCVKMYTRQKSGVSPEFVEFPAQQDFINGPGYYILRPETMESLFYMWRFTKDQKWRDYGWKIFRAIDRWCKVETGGYSGLKEVNVKTPLKDNLMQSFWMAETLKYAYLLFADDDAFDLSLWVFNTEAHPLRRRQRDPLDVWREFEKVHGDVPFYPPDIDGVIPTETDNMKQRRARRKGRIQSVHDNLGEDFADGPVDDDGQPYDPIKGARGLPKHPGSDVGGPYVVGEF</sequence>